<keyword evidence="1" id="KW-0472">Membrane</keyword>
<keyword evidence="1" id="KW-1133">Transmembrane helix</keyword>
<evidence type="ECO:0000313" key="3">
    <source>
        <dbReference type="Proteomes" id="UP001232245"/>
    </source>
</evidence>
<organism evidence="2 3">
    <name type="scientific">Metabacillus niabensis</name>
    <dbReference type="NCBI Taxonomy" id="324854"/>
    <lineage>
        <taxon>Bacteria</taxon>
        <taxon>Bacillati</taxon>
        <taxon>Bacillota</taxon>
        <taxon>Bacilli</taxon>
        <taxon>Bacillales</taxon>
        <taxon>Bacillaceae</taxon>
        <taxon>Metabacillus</taxon>
    </lineage>
</organism>
<reference evidence="2 3" key="1">
    <citation type="submission" date="2023-07" db="EMBL/GenBank/DDBJ databases">
        <title>Genomic Encyclopedia of Type Strains, Phase IV (KMG-IV): sequencing the most valuable type-strain genomes for metagenomic binning, comparative biology and taxonomic classification.</title>
        <authorList>
            <person name="Goeker M."/>
        </authorList>
    </citation>
    <scope>NUCLEOTIDE SEQUENCE [LARGE SCALE GENOMIC DNA]</scope>
    <source>
        <strain evidence="2 3">DSM 17723</strain>
    </source>
</reference>
<evidence type="ECO:0000256" key="1">
    <source>
        <dbReference type="SAM" id="Phobius"/>
    </source>
</evidence>
<keyword evidence="3" id="KW-1185">Reference proteome</keyword>
<comment type="caution">
    <text evidence="2">The sequence shown here is derived from an EMBL/GenBank/DDBJ whole genome shotgun (WGS) entry which is preliminary data.</text>
</comment>
<name>A0ABT9Z285_9BACI</name>
<feature type="transmembrane region" description="Helical" evidence="1">
    <location>
        <begin position="91"/>
        <end position="112"/>
    </location>
</feature>
<feature type="transmembrane region" description="Helical" evidence="1">
    <location>
        <begin position="124"/>
        <end position="145"/>
    </location>
</feature>
<gene>
    <name evidence="2" type="ORF">J2S02_002709</name>
</gene>
<keyword evidence="1" id="KW-0812">Transmembrane</keyword>
<accession>A0ABT9Z285</accession>
<dbReference type="Proteomes" id="UP001232245">
    <property type="component" value="Unassembled WGS sequence"/>
</dbReference>
<proteinExistence type="predicted"/>
<protein>
    <submittedName>
        <fullName evidence="2">Uncharacterized protein</fullName>
    </submittedName>
</protein>
<feature type="transmembrane region" description="Helical" evidence="1">
    <location>
        <begin position="32"/>
        <end position="50"/>
    </location>
</feature>
<sequence>MLVLTLTLLLATILLLINWNKALHPVEIVLNWMVNAMINEVFILITIVNLDLIQLSNKPISAITFLIGNIYLIPMLTLCFLSLFISLKSTWMRMALFMISLLIHGSCLYVGYGLGLVKLVHWSYYPSILYWAVILCLNVFIVFSYRKLLVRAGIMNGSINISKKL</sequence>
<dbReference type="EMBL" id="JAUSTZ010000005">
    <property type="protein sequence ID" value="MDQ0226364.1"/>
    <property type="molecule type" value="Genomic_DNA"/>
</dbReference>
<dbReference type="RefSeq" id="WP_174879654.1">
    <property type="nucleotide sequence ID" value="NZ_CADEPK010000033.1"/>
</dbReference>
<feature type="transmembrane region" description="Helical" evidence="1">
    <location>
        <begin position="62"/>
        <end position="85"/>
    </location>
</feature>
<evidence type="ECO:0000313" key="2">
    <source>
        <dbReference type="EMBL" id="MDQ0226364.1"/>
    </source>
</evidence>